<evidence type="ECO:0000256" key="6">
    <source>
        <dbReference type="ARBA" id="ARBA00023136"/>
    </source>
</evidence>
<keyword evidence="2 7" id="KW-0813">Transport</keyword>
<evidence type="ECO:0000256" key="4">
    <source>
        <dbReference type="ARBA" id="ARBA00022692"/>
    </source>
</evidence>
<comment type="similarity">
    <text evidence="7">Belongs to the binding-protein-dependent transport system permease family.</text>
</comment>
<evidence type="ECO:0000313" key="10">
    <source>
        <dbReference type="EMBL" id="MPY53612.1"/>
    </source>
</evidence>
<dbReference type="Proteomes" id="UP000373149">
    <property type="component" value="Unassembled WGS sequence"/>
</dbReference>
<evidence type="ECO:0000256" key="3">
    <source>
        <dbReference type="ARBA" id="ARBA00022475"/>
    </source>
</evidence>
<evidence type="ECO:0000256" key="8">
    <source>
        <dbReference type="SAM" id="MobiDB-lite"/>
    </source>
</evidence>
<dbReference type="CDD" id="cd06261">
    <property type="entry name" value="TM_PBP2"/>
    <property type="match status" value="1"/>
</dbReference>
<name>A0A5N8X2T2_9ACTN</name>
<dbReference type="AlphaFoldDB" id="A0A5N8X2T2"/>
<dbReference type="InterPro" id="IPR035906">
    <property type="entry name" value="MetI-like_sf"/>
</dbReference>
<dbReference type="PROSITE" id="PS50928">
    <property type="entry name" value="ABC_TM1"/>
    <property type="match status" value="1"/>
</dbReference>
<reference evidence="10 11" key="1">
    <citation type="submission" date="2019-09" db="EMBL/GenBank/DDBJ databases">
        <authorList>
            <person name="Duangmal K."/>
            <person name="Teo W.F.A."/>
            <person name="Lipun K."/>
        </authorList>
    </citation>
    <scope>NUCLEOTIDE SEQUENCE [LARGE SCALE GENOMIC DNA]</scope>
    <source>
        <strain evidence="10 11">K1PN6</strain>
    </source>
</reference>
<keyword evidence="3" id="KW-1003">Cell membrane</keyword>
<dbReference type="RefSeq" id="WP_152867709.1">
    <property type="nucleotide sequence ID" value="NZ_VMNX01000205.1"/>
</dbReference>
<gene>
    <name evidence="10" type="ORF">FPZ41_35605</name>
</gene>
<dbReference type="Gene3D" id="1.10.3720.10">
    <property type="entry name" value="MetI-like"/>
    <property type="match status" value="1"/>
</dbReference>
<evidence type="ECO:0000256" key="5">
    <source>
        <dbReference type="ARBA" id="ARBA00022989"/>
    </source>
</evidence>
<sequence length="324" mass="35678">MRSRAPRTSITHRKTGKTPITHRKAGKAPITHRGARKTSIARREARTAYLFLAPALVFFAVFFYTPIADILNTSTLTGPHADRFDGLGNYADAFRDPDARNSFKVTLIFAAATTIGAIVLGLALALLANRPLRGRTLFRLALLVPYLTSIAVIGLLWQNILDPQTGILNRVLTELGLPTQQWLITHPLATIVAVTLWMITGYTMMLFLAGLQGIPQEYYEAATVDGAGAWRRFRCITLPLLAPTTLFVSVMAVISGLQAFGQAYIITGGGPAKQTDLYVYHVYETAFRDRDFGYSSALSVLLMLVIVAFTLVQLRTGRRGEVQY</sequence>
<comment type="caution">
    <text evidence="10">The sequence shown here is derived from an EMBL/GenBank/DDBJ whole genome shotgun (WGS) entry which is preliminary data.</text>
</comment>
<evidence type="ECO:0000256" key="1">
    <source>
        <dbReference type="ARBA" id="ARBA00004651"/>
    </source>
</evidence>
<evidence type="ECO:0000256" key="7">
    <source>
        <dbReference type="RuleBase" id="RU363032"/>
    </source>
</evidence>
<proteinExistence type="inferred from homology"/>
<dbReference type="EMBL" id="VMNX01000205">
    <property type="protein sequence ID" value="MPY53612.1"/>
    <property type="molecule type" value="Genomic_DNA"/>
</dbReference>
<organism evidence="10 11">
    <name type="scientific">Streptomyces acidicola</name>
    <dbReference type="NCBI Taxonomy" id="2596892"/>
    <lineage>
        <taxon>Bacteria</taxon>
        <taxon>Bacillati</taxon>
        <taxon>Actinomycetota</taxon>
        <taxon>Actinomycetes</taxon>
        <taxon>Kitasatosporales</taxon>
        <taxon>Streptomycetaceae</taxon>
        <taxon>Streptomyces</taxon>
    </lineage>
</organism>
<evidence type="ECO:0000256" key="2">
    <source>
        <dbReference type="ARBA" id="ARBA00022448"/>
    </source>
</evidence>
<feature type="domain" description="ABC transmembrane type-1" evidence="9">
    <location>
        <begin position="103"/>
        <end position="313"/>
    </location>
</feature>
<dbReference type="PANTHER" id="PTHR30193:SF37">
    <property type="entry name" value="INNER MEMBRANE ABC TRANSPORTER PERMEASE PROTEIN YCJO"/>
    <property type="match status" value="1"/>
</dbReference>
<dbReference type="SUPFAM" id="SSF161098">
    <property type="entry name" value="MetI-like"/>
    <property type="match status" value="1"/>
</dbReference>
<feature type="region of interest" description="Disordered" evidence="8">
    <location>
        <begin position="1"/>
        <end position="37"/>
    </location>
</feature>
<dbReference type="Pfam" id="PF00528">
    <property type="entry name" value="BPD_transp_1"/>
    <property type="match status" value="1"/>
</dbReference>
<keyword evidence="5 7" id="KW-1133">Transmembrane helix</keyword>
<dbReference type="GO" id="GO:0005886">
    <property type="term" value="C:plasma membrane"/>
    <property type="evidence" value="ECO:0007669"/>
    <property type="project" value="UniProtKB-SubCell"/>
</dbReference>
<dbReference type="InterPro" id="IPR051393">
    <property type="entry name" value="ABC_transporter_permease"/>
</dbReference>
<feature type="transmembrane region" description="Helical" evidence="7">
    <location>
        <begin position="47"/>
        <end position="67"/>
    </location>
</feature>
<dbReference type="PANTHER" id="PTHR30193">
    <property type="entry name" value="ABC TRANSPORTER PERMEASE PROTEIN"/>
    <property type="match status" value="1"/>
</dbReference>
<keyword evidence="6 7" id="KW-0472">Membrane</keyword>
<feature type="transmembrane region" description="Helical" evidence="7">
    <location>
        <begin position="292"/>
        <end position="312"/>
    </location>
</feature>
<comment type="subcellular location">
    <subcellularLocation>
        <location evidence="1 7">Cell membrane</location>
        <topology evidence="1 7">Multi-pass membrane protein</topology>
    </subcellularLocation>
</comment>
<feature type="transmembrane region" description="Helical" evidence="7">
    <location>
        <begin position="240"/>
        <end position="260"/>
    </location>
</feature>
<dbReference type="InterPro" id="IPR000515">
    <property type="entry name" value="MetI-like"/>
</dbReference>
<accession>A0A5N8X2T2</accession>
<keyword evidence="4 7" id="KW-0812">Transmembrane</keyword>
<feature type="transmembrane region" description="Helical" evidence="7">
    <location>
        <begin position="140"/>
        <end position="160"/>
    </location>
</feature>
<keyword evidence="11" id="KW-1185">Reference proteome</keyword>
<evidence type="ECO:0000259" key="9">
    <source>
        <dbReference type="PROSITE" id="PS50928"/>
    </source>
</evidence>
<feature type="compositionally biased region" description="Basic residues" evidence="8">
    <location>
        <begin position="1"/>
        <end position="26"/>
    </location>
</feature>
<evidence type="ECO:0000313" key="11">
    <source>
        <dbReference type="Proteomes" id="UP000373149"/>
    </source>
</evidence>
<protein>
    <submittedName>
        <fullName evidence="10">Sugar ABC transporter permease</fullName>
    </submittedName>
</protein>
<feature type="transmembrane region" description="Helical" evidence="7">
    <location>
        <begin position="107"/>
        <end position="128"/>
    </location>
</feature>
<dbReference type="GO" id="GO:0055085">
    <property type="term" value="P:transmembrane transport"/>
    <property type="evidence" value="ECO:0007669"/>
    <property type="project" value="InterPro"/>
</dbReference>